<accession>A0ABX2BIA7</accession>
<dbReference type="PANTHER" id="PTHR30035:SF3">
    <property type="entry name" value="INTERMEMBRANE PHOSPHOLIPID TRANSPORT SYSTEM LIPOPROTEIN MLAA"/>
    <property type="match status" value="1"/>
</dbReference>
<dbReference type="PANTHER" id="PTHR30035">
    <property type="entry name" value="LIPOPROTEIN VACJ-RELATED"/>
    <property type="match status" value="1"/>
</dbReference>
<evidence type="ECO:0000256" key="1">
    <source>
        <dbReference type="ARBA" id="ARBA00010634"/>
    </source>
</evidence>
<evidence type="ECO:0000313" key="4">
    <source>
        <dbReference type="EMBL" id="NPT40534.1"/>
    </source>
</evidence>
<dbReference type="PRINTS" id="PR01805">
    <property type="entry name" value="VACJLIPOPROT"/>
</dbReference>
<dbReference type="PROSITE" id="PS51257">
    <property type="entry name" value="PROKAR_LIPOPROTEIN"/>
    <property type="match status" value="1"/>
</dbReference>
<dbReference type="InterPro" id="IPR007428">
    <property type="entry name" value="MlaA"/>
</dbReference>
<dbReference type="Pfam" id="PF04333">
    <property type="entry name" value="MlaA"/>
    <property type="match status" value="1"/>
</dbReference>
<gene>
    <name evidence="4" type="ORF">GNZ12_04255</name>
</gene>
<dbReference type="EMBL" id="WOEY01000017">
    <property type="protein sequence ID" value="NPT40534.1"/>
    <property type="molecule type" value="Genomic_DNA"/>
</dbReference>
<name>A0ABX2BIA7_9BURK</name>
<comment type="caution">
    <text evidence="4">The sequence shown here is derived from an EMBL/GenBank/DDBJ whole genome shotgun (WGS) entry which is preliminary data.</text>
</comment>
<keyword evidence="2" id="KW-0732">Signal</keyword>
<evidence type="ECO:0000256" key="3">
    <source>
        <dbReference type="SAM" id="MobiDB-lite"/>
    </source>
</evidence>
<organism evidence="4 5">
    <name type="scientific">Paraburkholderia solitsugae</name>
    <dbReference type="NCBI Taxonomy" id="2675748"/>
    <lineage>
        <taxon>Bacteria</taxon>
        <taxon>Pseudomonadati</taxon>
        <taxon>Pseudomonadota</taxon>
        <taxon>Betaproteobacteria</taxon>
        <taxon>Burkholderiales</taxon>
        <taxon>Burkholderiaceae</taxon>
        <taxon>Paraburkholderia</taxon>
    </lineage>
</organism>
<sequence>MQASRKVRSLQLGIVVTSILGLFGCATNFDRTPGDPLEPLNRAVFSFNDRVDTYVARPVAVGYTKITPNPIRTAIRNFFSNIGDVGNFSNDVLQLKGTDATEDLMRFAFNSTFGIGGLIDWATPAGLPKHNQDFGLTLGHYGVPSGFYLVLPLFGPSSLRDSTGWIFSYFTTPTSYLPAEASVPLFGVNFIGARADLLGATDVLSQAALDKYTFVRDAYMQRRRYLLNSGTAPPNYVDADVEPTEVSDTSQPRTVGVTPDSRSGRTQLSGASTPSGDAVTK</sequence>
<comment type="similarity">
    <text evidence="1">Belongs to the MlaA family.</text>
</comment>
<evidence type="ECO:0000313" key="5">
    <source>
        <dbReference type="Proteomes" id="UP000652198"/>
    </source>
</evidence>
<proteinExistence type="inferred from homology"/>
<feature type="compositionally biased region" description="Polar residues" evidence="3">
    <location>
        <begin position="260"/>
        <end position="275"/>
    </location>
</feature>
<feature type="region of interest" description="Disordered" evidence="3">
    <location>
        <begin position="236"/>
        <end position="281"/>
    </location>
</feature>
<protein>
    <submittedName>
        <fullName evidence="4">VacJ family lipoprotein</fullName>
    </submittedName>
</protein>
<keyword evidence="5" id="KW-1185">Reference proteome</keyword>
<dbReference type="Proteomes" id="UP000652198">
    <property type="component" value="Unassembled WGS sequence"/>
</dbReference>
<keyword evidence="4" id="KW-0449">Lipoprotein</keyword>
<reference evidence="4 5" key="1">
    <citation type="submission" date="2019-11" db="EMBL/GenBank/DDBJ databases">
        <title>Metabolism of dissolved organic matter in forest soils.</title>
        <authorList>
            <person name="Cyle K.T."/>
            <person name="Wilhelm R.C."/>
            <person name="Martinez C.E."/>
        </authorList>
    </citation>
    <scope>NUCLEOTIDE SEQUENCE [LARGE SCALE GENOMIC DNA]</scope>
    <source>
        <strain evidence="4 5">1N</strain>
    </source>
</reference>
<evidence type="ECO:0000256" key="2">
    <source>
        <dbReference type="ARBA" id="ARBA00022729"/>
    </source>
</evidence>